<evidence type="ECO:0000256" key="3">
    <source>
        <dbReference type="ARBA" id="ARBA00022801"/>
    </source>
</evidence>
<dbReference type="Gene3D" id="3.40.50.1820">
    <property type="entry name" value="alpha/beta hydrolase"/>
    <property type="match status" value="1"/>
</dbReference>
<keyword evidence="4" id="KW-0442">Lipid degradation</keyword>
<evidence type="ECO:0000256" key="4">
    <source>
        <dbReference type="ARBA" id="ARBA00022963"/>
    </source>
</evidence>
<dbReference type="GO" id="GO:0016042">
    <property type="term" value="P:lipid catabolic process"/>
    <property type="evidence" value="ECO:0007669"/>
    <property type="project" value="UniProtKB-KW"/>
</dbReference>
<comment type="caution">
    <text evidence="9">The sequence shown here is derived from an EMBL/GenBank/DDBJ whole genome shotgun (WGS) entry which is preliminary data.</text>
</comment>
<dbReference type="Pfam" id="PF00561">
    <property type="entry name" value="Abhydrolase_1"/>
    <property type="match status" value="1"/>
</dbReference>
<evidence type="ECO:0000313" key="10">
    <source>
        <dbReference type="Proteomes" id="UP001497623"/>
    </source>
</evidence>
<evidence type="ECO:0000256" key="1">
    <source>
        <dbReference type="ARBA" id="ARBA00010701"/>
    </source>
</evidence>
<name>A0AAV2RCK3_MEGNR</name>
<keyword evidence="5" id="KW-0443">Lipid metabolism</keyword>
<evidence type="ECO:0000313" key="9">
    <source>
        <dbReference type="EMBL" id="CAL4122891.1"/>
    </source>
</evidence>
<dbReference type="InterPro" id="IPR029058">
    <property type="entry name" value="AB_hydrolase_fold"/>
</dbReference>
<keyword evidence="10" id="KW-1185">Reference proteome</keyword>
<keyword evidence="6" id="KW-0325">Glycoprotein</keyword>
<dbReference type="FunFam" id="3.40.50.1820:FF:000057">
    <property type="entry name" value="Lipase"/>
    <property type="match status" value="1"/>
</dbReference>
<dbReference type="GO" id="GO:0016787">
    <property type="term" value="F:hydrolase activity"/>
    <property type="evidence" value="ECO:0007669"/>
    <property type="project" value="UniProtKB-KW"/>
</dbReference>
<feature type="signal peptide" evidence="7">
    <location>
        <begin position="1"/>
        <end position="15"/>
    </location>
</feature>
<sequence>ILFVLQLLMLLPLRSFFFFAQNIPYVNRRANETTYTGKQMTRILSYHVNIKVRIIVEGHFKSLLNCVKGEDSGNLKYNLKYNHRLVINPAKHKIVFQQKGFLHNLSCWITPYCPQNNRIGIKAGRYYVFLFYHNTTSYCHRGPLKLKNNLNDILWDESWDEMAKYDIPAVIDYILETTKYQQLSYVGHSMGTTIFWAAMSENPDYNSKIKVMFGLGPVAFVGNMISPIRFLAPFVYEAQALLNLLGEYEFLPDNPEFLKWKELVCAVNGYKQIMCENSLFFLVGFDNFLFNKTLLPVIVGHEPEGTSTNTFIHFAQMVNTGNFQHFDYGLVGNMIHYKQAIPPLYNLSRVTAPVNLLWANNDWLADPKDAALLAQQLPNLQQNIEITFKYFNHLDFVWATDAYKLVNRLILKYLPFY</sequence>
<feature type="non-terminal residue" evidence="9">
    <location>
        <position position="1"/>
    </location>
</feature>
<evidence type="ECO:0000256" key="2">
    <source>
        <dbReference type="ARBA" id="ARBA00022729"/>
    </source>
</evidence>
<keyword evidence="2 7" id="KW-0732">Signal</keyword>
<accession>A0AAV2RCK3</accession>
<comment type="similarity">
    <text evidence="1">Belongs to the AB hydrolase superfamily. Lipase family.</text>
</comment>
<dbReference type="InterPro" id="IPR000073">
    <property type="entry name" value="AB_hydrolase_1"/>
</dbReference>
<dbReference type="SUPFAM" id="SSF53474">
    <property type="entry name" value="alpha/beta-Hydrolases"/>
    <property type="match status" value="1"/>
</dbReference>
<feature type="domain" description="AB hydrolase-1" evidence="8">
    <location>
        <begin position="160"/>
        <end position="382"/>
    </location>
</feature>
<evidence type="ECO:0000256" key="7">
    <source>
        <dbReference type="SAM" id="SignalP"/>
    </source>
</evidence>
<evidence type="ECO:0000259" key="8">
    <source>
        <dbReference type="Pfam" id="PF00561"/>
    </source>
</evidence>
<protein>
    <recommendedName>
        <fullName evidence="8">AB hydrolase-1 domain-containing protein</fullName>
    </recommendedName>
</protein>
<dbReference type="AlphaFoldDB" id="A0AAV2RCK3"/>
<organism evidence="9 10">
    <name type="scientific">Meganyctiphanes norvegica</name>
    <name type="common">Northern krill</name>
    <name type="synonym">Thysanopoda norvegica</name>
    <dbReference type="NCBI Taxonomy" id="48144"/>
    <lineage>
        <taxon>Eukaryota</taxon>
        <taxon>Metazoa</taxon>
        <taxon>Ecdysozoa</taxon>
        <taxon>Arthropoda</taxon>
        <taxon>Crustacea</taxon>
        <taxon>Multicrustacea</taxon>
        <taxon>Malacostraca</taxon>
        <taxon>Eumalacostraca</taxon>
        <taxon>Eucarida</taxon>
        <taxon>Euphausiacea</taxon>
        <taxon>Euphausiidae</taxon>
        <taxon>Meganyctiphanes</taxon>
    </lineage>
</organism>
<dbReference type="Proteomes" id="UP001497623">
    <property type="component" value="Unassembled WGS sequence"/>
</dbReference>
<dbReference type="PANTHER" id="PTHR11005">
    <property type="entry name" value="LYSOSOMAL ACID LIPASE-RELATED"/>
    <property type="match status" value="1"/>
</dbReference>
<proteinExistence type="inferred from homology"/>
<feature type="chain" id="PRO_5043382619" description="AB hydrolase-1 domain-containing protein" evidence="7">
    <location>
        <begin position="16"/>
        <end position="417"/>
    </location>
</feature>
<feature type="non-terminal residue" evidence="9">
    <location>
        <position position="417"/>
    </location>
</feature>
<keyword evidence="3" id="KW-0378">Hydrolase</keyword>
<gene>
    <name evidence="9" type="ORF">MNOR_LOCUS23600</name>
</gene>
<evidence type="ECO:0000256" key="6">
    <source>
        <dbReference type="ARBA" id="ARBA00023180"/>
    </source>
</evidence>
<evidence type="ECO:0000256" key="5">
    <source>
        <dbReference type="ARBA" id="ARBA00023098"/>
    </source>
</evidence>
<reference evidence="9 10" key="1">
    <citation type="submission" date="2024-05" db="EMBL/GenBank/DDBJ databases">
        <authorList>
            <person name="Wallberg A."/>
        </authorList>
    </citation>
    <scope>NUCLEOTIDE SEQUENCE [LARGE SCALE GENOMIC DNA]</scope>
</reference>
<dbReference type="EMBL" id="CAXKWB010020932">
    <property type="protein sequence ID" value="CAL4122891.1"/>
    <property type="molecule type" value="Genomic_DNA"/>
</dbReference>